<protein>
    <submittedName>
        <fullName evidence="1">Uncharacterized protein</fullName>
    </submittedName>
</protein>
<sequence>MAAALGDVIQAGQAVADAGLVTSRKPDDLPKCCAKLVAEFAQGRHADQARSASR</sequence>
<dbReference type="Proteomes" id="UP000730482">
    <property type="component" value="Unassembled WGS sequence"/>
</dbReference>
<evidence type="ECO:0000313" key="1">
    <source>
        <dbReference type="EMBL" id="MBS2547584.1"/>
    </source>
</evidence>
<accession>A0ABS5KNK1</accession>
<name>A0ABS5KNK1_9ACTN</name>
<comment type="caution">
    <text evidence="1">The sequence shown here is derived from an EMBL/GenBank/DDBJ whole genome shotgun (WGS) entry which is preliminary data.</text>
</comment>
<reference evidence="1 2" key="1">
    <citation type="submission" date="2020-02" db="EMBL/GenBank/DDBJ databases">
        <title>Acidophilic actinobacteria isolated from forest soil.</title>
        <authorList>
            <person name="Golinska P."/>
        </authorList>
    </citation>
    <scope>NUCLEOTIDE SEQUENCE [LARGE SCALE GENOMIC DNA]</scope>
    <source>
        <strain evidence="1 2">NL8</strain>
    </source>
</reference>
<keyword evidence="2" id="KW-1185">Reference proteome</keyword>
<proteinExistence type="predicted"/>
<gene>
    <name evidence="1" type="ORF">KGQ19_11945</name>
</gene>
<dbReference type="EMBL" id="JAAFYZ010000031">
    <property type="protein sequence ID" value="MBS2547584.1"/>
    <property type="molecule type" value="Genomic_DNA"/>
</dbReference>
<organism evidence="1 2">
    <name type="scientific">Catenulispora pinistramenti</name>
    <dbReference type="NCBI Taxonomy" id="2705254"/>
    <lineage>
        <taxon>Bacteria</taxon>
        <taxon>Bacillati</taxon>
        <taxon>Actinomycetota</taxon>
        <taxon>Actinomycetes</taxon>
        <taxon>Catenulisporales</taxon>
        <taxon>Catenulisporaceae</taxon>
        <taxon>Catenulispora</taxon>
    </lineage>
</organism>
<evidence type="ECO:0000313" key="2">
    <source>
        <dbReference type="Proteomes" id="UP000730482"/>
    </source>
</evidence>